<dbReference type="GO" id="GO:0016787">
    <property type="term" value="F:hydrolase activity"/>
    <property type="evidence" value="ECO:0007669"/>
    <property type="project" value="InterPro"/>
</dbReference>
<protein>
    <submittedName>
        <fullName evidence="2">Acid phosphatase</fullName>
    </submittedName>
</protein>
<feature type="domain" description="Survival protein SurE-like phosphatase/nucleotidase" evidence="1">
    <location>
        <begin position="26"/>
        <end position="105"/>
    </location>
</feature>
<organism evidence="2 3">
    <name type="scientific">Fusarium oxysporum f. sp. rapae</name>
    <dbReference type="NCBI Taxonomy" id="485398"/>
    <lineage>
        <taxon>Eukaryota</taxon>
        <taxon>Fungi</taxon>
        <taxon>Dikarya</taxon>
        <taxon>Ascomycota</taxon>
        <taxon>Pezizomycotina</taxon>
        <taxon>Sordariomycetes</taxon>
        <taxon>Hypocreomycetidae</taxon>
        <taxon>Hypocreales</taxon>
        <taxon>Nectriaceae</taxon>
        <taxon>Fusarium</taxon>
        <taxon>Fusarium oxysporum species complex</taxon>
    </lineage>
</organism>
<dbReference type="Pfam" id="PF01975">
    <property type="entry name" value="SurE"/>
    <property type="match status" value="1"/>
</dbReference>
<dbReference type="AlphaFoldDB" id="A0A8J5TQ55"/>
<evidence type="ECO:0000259" key="1">
    <source>
        <dbReference type="Pfam" id="PF01975"/>
    </source>
</evidence>
<reference evidence="2" key="1">
    <citation type="submission" date="2021-04" db="EMBL/GenBank/DDBJ databases">
        <title>First draft genome resource for Brassicaceae pathogens Fusarium oxysporum f. sp. raphani and Fusarium oxysporum f. sp. rapae.</title>
        <authorList>
            <person name="Asai S."/>
        </authorList>
    </citation>
    <scope>NUCLEOTIDE SEQUENCE</scope>
    <source>
        <strain evidence="2">Tf1208</strain>
    </source>
</reference>
<sequence>MAAMSGEDGVWAIRPGTGTTPMVPFTVAGLYAATNRGIPAIAISASNQEVPYTEVTNRTNPATWAAQVSVKFVENFITTAPKNGPLLPVGYGVSVNLPVLTKKDHDPDFVQTRFSGNAHVNEAVLDAEKGTFT</sequence>
<evidence type="ECO:0000313" key="3">
    <source>
        <dbReference type="Proteomes" id="UP000694050"/>
    </source>
</evidence>
<comment type="caution">
    <text evidence="2">The sequence shown here is derived from an EMBL/GenBank/DDBJ whole genome shotgun (WGS) entry which is preliminary data.</text>
</comment>
<dbReference type="Proteomes" id="UP000694050">
    <property type="component" value="Unassembled WGS sequence"/>
</dbReference>
<name>A0A8J5TQ55_FUSOX</name>
<dbReference type="EMBL" id="JAELUQ010000012">
    <property type="protein sequence ID" value="KAG7405004.1"/>
    <property type="molecule type" value="Genomic_DNA"/>
</dbReference>
<proteinExistence type="predicted"/>
<dbReference type="InterPro" id="IPR002828">
    <property type="entry name" value="SurE-like_Pase/nucleotidase"/>
</dbReference>
<gene>
    <name evidence="2" type="primary">PHO2-0</name>
    <name evidence="2" type="ORF">Forpe1208_v015504</name>
</gene>
<accession>A0A8J5TQ55</accession>
<evidence type="ECO:0000313" key="2">
    <source>
        <dbReference type="EMBL" id="KAG7405004.1"/>
    </source>
</evidence>